<organism evidence="2 3">
    <name type="scientific">Aquipseudomonas alcaligenes</name>
    <name type="common">Pseudomonas alcaligenes</name>
    <dbReference type="NCBI Taxonomy" id="43263"/>
    <lineage>
        <taxon>Bacteria</taxon>
        <taxon>Pseudomonadati</taxon>
        <taxon>Pseudomonadota</taxon>
        <taxon>Gammaproteobacteria</taxon>
        <taxon>Pseudomonadales</taxon>
        <taxon>Pseudomonadaceae</taxon>
        <taxon>Aquipseudomonas</taxon>
    </lineage>
</organism>
<protein>
    <submittedName>
        <fullName evidence="2">MbcA/ParS/Xre antitoxin family protein</fullName>
    </submittedName>
</protein>
<dbReference type="Pfam" id="PF09722">
    <property type="entry name" value="Xre_MbcA_ParS_C"/>
    <property type="match status" value="1"/>
</dbReference>
<evidence type="ECO:0000313" key="2">
    <source>
        <dbReference type="EMBL" id="MDH0143679.1"/>
    </source>
</evidence>
<reference evidence="2" key="1">
    <citation type="submission" date="2022-09" db="EMBL/GenBank/DDBJ databases">
        <title>Intensive care unit water sources are persistently colonized with multi-drug resistant bacteria and are the site of extensive horizontal gene transfer of antibiotic resistance genes.</title>
        <authorList>
            <person name="Diorio-Toth L."/>
        </authorList>
    </citation>
    <scope>NUCLEOTIDE SEQUENCE</scope>
    <source>
        <strain evidence="2">GD04146</strain>
    </source>
</reference>
<dbReference type="InterPro" id="IPR024467">
    <property type="entry name" value="Xre/MbcA/ParS-like_toxin-bd"/>
</dbReference>
<dbReference type="Proteomes" id="UP001158058">
    <property type="component" value="Unassembled WGS sequence"/>
</dbReference>
<proteinExistence type="predicted"/>
<dbReference type="EMBL" id="JAODZF010000009">
    <property type="protein sequence ID" value="MDH0143679.1"/>
    <property type="molecule type" value="Genomic_DNA"/>
</dbReference>
<dbReference type="AlphaFoldDB" id="A0AB73I0L7"/>
<comment type="caution">
    <text evidence="2">The sequence shown here is derived from an EMBL/GenBank/DDBJ whole genome shotgun (WGS) entry which is preliminary data.</text>
</comment>
<feature type="domain" description="Antitoxin Xre/MbcA/ParS-like toxin-binding" evidence="1">
    <location>
        <begin position="78"/>
        <end position="126"/>
    </location>
</feature>
<evidence type="ECO:0000259" key="1">
    <source>
        <dbReference type="Pfam" id="PF09722"/>
    </source>
</evidence>
<gene>
    <name evidence="2" type="ORF">N7380_15280</name>
</gene>
<dbReference type="RefSeq" id="WP_003246768.1">
    <property type="nucleotide sequence ID" value="NZ_JAODZF010000009.1"/>
</dbReference>
<sequence>MMKSLIERLGLPHSHKSLHQATITGLPVELTSRLAEELGIDACVVAGWIGIAPEASLMTSAEGDAFCRLANLVDVLMSVLESDQAAATRWLTSPNIALGNVQPVSLLSTEVGGRAVRQVMLAIEYGLPV</sequence>
<accession>A0AB73I0L7</accession>
<evidence type="ECO:0000313" key="3">
    <source>
        <dbReference type="Proteomes" id="UP001158058"/>
    </source>
</evidence>
<name>A0AB73I0L7_AQUAC</name>